<keyword evidence="2" id="KW-1185">Reference proteome</keyword>
<accession>A0A4Y2M242</accession>
<evidence type="ECO:0000313" key="2">
    <source>
        <dbReference type="Proteomes" id="UP000499080"/>
    </source>
</evidence>
<dbReference type="AlphaFoldDB" id="A0A4Y2M242"/>
<comment type="caution">
    <text evidence="1">The sequence shown here is derived from an EMBL/GenBank/DDBJ whole genome shotgun (WGS) entry which is preliminary data.</text>
</comment>
<organism evidence="1 2">
    <name type="scientific">Araneus ventricosus</name>
    <name type="common">Orbweaver spider</name>
    <name type="synonym">Epeira ventricosa</name>
    <dbReference type="NCBI Taxonomy" id="182803"/>
    <lineage>
        <taxon>Eukaryota</taxon>
        <taxon>Metazoa</taxon>
        <taxon>Ecdysozoa</taxon>
        <taxon>Arthropoda</taxon>
        <taxon>Chelicerata</taxon>
        <taxon>Arachnida</taxon>
        <taxon>Araneae</taxon>
        <taxon>Araneomorphae</taxon>
        <taxon>Entelegynae</taxon>
        <taxon>Araneoidea</taxon>
        <taxon>Araneidae</taxon>
        <taxon>Araneus</taxon>
    </lineage>
</organism>
<proteinExistence type="predicted"/>
<evidence type="ECO:0000313" key="1">
    <source>
        <dbReference type="EMBL" id="GBN20480.1"/>
    </source>
</evidence>
<name>A0A4Y2M242_ARAVE</name>
<dbReference type="EMBL" id="BGPR01006624">
    <property type="protein sequence ID" value="GBN20480.1"/>
    <property type="molecule type" value="Genomic_DNA"/>
</dbReference>
<protein>
    <submittedName>
        <fullName evidence="1">Uncharacterized protein</fullName>
    </submittedName>
</protein>
<dbReference type="Proteomes" id="UP000499080">
    <property type="component" value="Unassembled WGS sequence"/>
</dbReference>
<gene>
    <name evidence="1" type="ORF">AVEN_242554_1</name>
</gene>
<reference evidence="1 2" key="1">
    <citation type="journal article" date="2019" name="Sci. Rep.">
        <title>Orb-weaving spider Araneus ventricosus genome elucidates the spidroin gene catalogue.</title>
        <authorList>
            <person name="Kono N."/>
            <person name="Nakamura H."/>
            <person name="Ohtoshi R."/>
            <person name="Moran D.A.P."/>
            <person name="Shinohara A."/>
            <person name="Yoshida Y."/>
            <person name="Fujiwara M."/>
            <person name="Mori M."/>
            <person name="Tomita M."/>
            <person name="Arakawa K."/>
        </authorList>
    </citation>
    <scope>NUCLEOTIDE SEQUENCE [LARGE SCALE GENOMIC DNA]</scope>
</reference>
<sequence>MLVERLSPRWSSAGLTRFLGRPGQCGYFCTTPMGGRVTTYLCFNVQQALSTLDLQWNRVSNLKLSDPEALTLPLGHRSRLVLGLLRSSGEVAASVPEGSRKVQTDLRRLA</sequence>